<sequence length="151" mass="17342">MIVEAEKGDHRVRRPYSPTRRRKPARAAPTIHAHKLKLKKKTLCCSLNLPAPIVQRYSNLTPPIKQFTTIAPVLTQKPSTQRDPFTVYIMLIIRIVILISFHLCSYHPPPLLFLHASGHSKALRRLWFWFSIDAMITTHSGWLIAGEKCLI</sequence>
<evidence type="ECO:0000256" key="1">
    <source>
        <dbReference type="SAM" id="MobiDB-lite"/>
    </source>
</evidence>
<feature type="compositionally biased region" description="Basic residues" evidence="1">
    <location>
        <begin position="10"/>
        <end position="25"/>
    </location>
</feature>
<evidence type="ECO:0000256" key="2">
    <source>
        <dbReference type="SAM" id="Phobius"/>
    </source>
</evidence>
<keyword evidence="2" id="KW-1133">Transmembrane helix</keyword>
<protein>
    <submittedName>
        <fullName evidence="3">Transferase</fullName>
        <ecNumber evidence="3">2.7.-.-</ecNumber>
    </submittedName>
</protein>
<accession>A0A3R7P1U6</accession>
<keyword evidence="4" id="KW-1185">Reference proteome</keyword>
<dbReference type="GeneID" id="40324938"/>
<proteinExistence type="predicted"/>
<organism evidence="3 4">
    <name type="scientific">Trypanosoma rangeli</name>
    <dbReference type="NCBI Taxonomy" id="5698"/>
    <lineage>
        <taxon>Eukaryota</taxon>
        <taxon>Discoba</taxon>
        <taxon>Euglenozoa</taxon>
        <taxon>Kinetoplastea</taxon>
        <taxon>Metakinetoplastina</taxon>
        <taxon>Trypanosomatida</taxon>
        <taxon>Trypanosomatidae</taxon>
        <taxon>Trypanosoma</taxon>
        <taxon>Herpetosoma</taxon>
    </lineage>
</organism>
<dbReference type="RefSeq" id="XP_029242149.1">
    <property type="nucleotide sequence ID" value="XM_029378062.1"/>
</dbReference>
<feature type="region of interest" description="Disordered" evidence="1">
    <location>
        <begin position="1"/>
        <end position="29"/>
    </location>
</feature>
<evidence type="ECO:0000313" key="3">
    <source>
        <dbReference type="EMBL" id="RNF11388.1"/>
    </source>
</evidence>
<feature type="transmembrane region" description="Helical" evidence="2">
    <location>
        <begin position="85"/>
        <end position="106"/>
    </location>
</feature>
<keyword evidence="3" id="KW-0808">Transferase</keyword>
<keyword evidence="2" id="KW-0472">Membrane</keyword>
<dbReference type="EMBL" id="MKGL01000018">
    <property type="protein sequence ID" value="RNF11388.1"/>
    <property type="molecule type" value="Genomic_DNA"/>
</dbReference>
<dbReference type="EC" id="2.7.-.-" evidence="3"/>
<name>A0A3R7P1U6_TRYRA</name>
<comment type="caution">
    <text evidence="3">The sequence shown here is derived from an EMBL/GenBank/DDBJ whole genome shotgun (WGS) entry which is preliminary data.</text>
</comment>
<dbReference type="GO" id="GO:0016740">
    <property type="term" value="F:transferase activity"/>
    <property type="evidence" value="ECO:0007669"/>
    <property type="project" value="UniProtKB-KW"/>
</dbReference>
<dbReference type="AlphaFoldDB" id="A0A3R7P1U6"/>
<reference evidence="3 4" key="1">
    <citation type="journal article" date="2018" name="BMC Genomics">
        <title>Genomic comparison of Trypanosoma conorhini and Trypanosoma rangeli to Trypanosoma cruzi strains of high and low virulence.</title>
        <authorList>
            <person name="Bradwell K.R."/>
            <person name="Koparde V.N."/>
            <person name="Matveyev A.V."/>
            <person name="Serrano M.G."/>
            <person name="Alves J.M."/>
            <person name="Parikh H."/>
            <person name="Huang B."/>
            <person name="Lee V."/>
            <person name="Espinosa-Alvarez O."/>
            <person name="Ortiz P.A."/>
            <person name="Costa-Martins A.G."/>
            <person name="Teixeira M.M."/>
            <person name="Buck G.A."/>
        </authorList>
    </citation>
    <scope>NUCLEOTIDE SEQUENCE [LARGE SCALE GENOMIC DNA]</scope>
    <source>
        <strain evidence="3 4">AM80</strain>
    </source>
</reference>
<keyword evidence="2" id="KW-0812">Transmembrane</keyword>
<gene>
    <name evidence="3" type="ORF">TraAM80_01005</name>
</gene>
<dbReference type="Proteomes" id="UP000283634">
    <property type="component" value="Unassembled WGS sequence"/>
</dbReference>
<feature type="transmembrane region" description="Helical" evidence="2">
    <location>
        <begin position="126"/>
        <end position="145"/>
    </location>
</feature>
<evidence type="ECO:0000313" key="4">
    <source>
        <dbReference type="Proteomes" id="UP000283634"/>
    </source>
</evidence>